<keyword evidence="4 6" id="KW-1133">Transmembrane helix</keyword>
<reference evidence="9" key="1">
    <citation type="submission" date="2017-09" db="EMBL/GenBank/DDBJ databases">
        <authorList>
            <person name="Zhang Y."/>
            <person name="Huang X."/>
            <person name="Liu J."/>
            <person name="Lu L."/>
            <person name="Peng K."/>
        </authorList>
    </citation>
    <scope>NUCLEOTIDE SEQUENCE [LARGE SCALE GENOMIC DNA]</scope>
    <source>
        <strain evidence="9">S-XJ-1</strain>
    </source>
</reference>
<gene>
    <name evidence="8" type="ORF">CEY15_08795</name>
</gene>
<name>A0A2A2WQD8_9ACTN</name>
<feature type="transmembrane region" description="Helical" evidence="6">
    <location>
        <begin position="118"/>
        <end position="134"/>
    </location>
</feature>
<evidence type="ECO:0000256" key="4">
    <source>
        <dbReference type="ARBA" id="ARBA00022989"/>
    </source>
</evidence>
<dbReference type="Gene3D" id="1.20.81.30">
    <property type="entry name" value="Type II secretion system (T2SS), domain F"/>
    <property type="match status" value="1"/>
</dbReference>
<evidence type="ECO:0000313" key="8">
    <source>
        <dbReference type="EMBL" id="PAY23400.1"/>
    </source>
</evidence>
<dbReference type="Pfam" id="PF00482">
    <property type="entry name" value="T2SSF"/>
    <property type="match status" value="1"/>
</dbReference>
<dbReference type="OrthoDB" id="3170630at2"/>
<evidence type="ECO:0000256" key="1">
    <source>
        <dbReference type="ARBA" id="ARBA00004651"/>
    </source>
</evidence>
<evidence type="ECO:0000256" key="5">
    <source>
        <dbReference type="ARBA" id="ARBA00023136"/>
    </source>
</evidence>
<organism evidence="8 9">
    <name type="scientific">Dietzia natronolimnaea</name>
    <dbReference type="NCBI Taxonomy" id="161920"/>
    <lineage>
        <taxon>Bacteria</taxon>
        <taxon>Bacillati</taxon>
        <taxon>Actinomycetota</taxon>
        <taxon>Actinomycetes</taxon>
        <taxon>Mycobacteriales</taxon>
        <taxon>Dietziaceae</taxon>
        <taxon>Dietzia</taxon>
    </lineage>
</organism>
<dbReference type="GO" id="GO:0005886">
    <property type="term" value="C:plasma membrane"/>
    <property type="evidence" value="ECO:0007669"/>
    <property type="project" value="UniProtKB-SubCell"/>
</dbReference>
<feature type="transmembrane region" description="Helical" evidence="6">
    <location>
        <begin position="290"/>
        <end position="310"/>
    </location>
</feature>
<feature type="transmembrane region" description="Helical" evidence="6">
    <location>
        <begin position="93"/>
        <end position="112"/>
    </location>
</feature>
<dbReference type="RefSeq" id="WP_095718111.1">
    <property type="nucleotide sequence ID" value="NZ_NTGA01000015.1"/>
</dbReference>
<feature type="domain" description="Type II secretion system protein GspF" evidence="7">
    <location>
        <begin position="151"/>
        <end position="275"/>
    </location>
</feature>
<keyword evidence="9" id="KW-1185">Reference proteome</keyword>
<keyword evidence="2" id="KW-1003">Cell membrane</keyword>
<evidence type="ECO:0000256" key="3">
    <source>
        <dbReference type="ARBA" id="ARBA00022692"/>
    </source>
</evidence>
<keyword evidence="3 6" id="KW-0812">Transmembrane</keyword>
<keyword evidence="5 6" id="KW-0472">Membrane</keyword>
<dbReference type="PANTHER" id="PTHR35007:SF1">
    <property type="entry name" value="PILUS ASSEMBLY PROTEIN"/>
    <property type="match status" value="1"/>
</dbReference>
<comment type="subcellular location">
    <subcellularLocation>
        <location evidence="1">Cell membrane</location>
        <topology evidence="1">Multi-pass membrane protein</topology>
    </subcellularLocation>
</comment>
<feature type="transmembrane region" description="Helical" evidence="6">
    <location>
        <begin position="12"/>
        <end position="33"/>
    </location>
</feature>
<dbReference type="EMBL" id="NTGA01000015">
    <property type="protein sequence ID" value="PAY23400.1"/>
    <property type="molecule type" value="Genomic_DNA"/>
</dbReference>
<accession>A0A2A2WQD8</accession>
<dbReference type="InterPro" id="IPR042094">
    <property type="entry name" value="T2SS_GspF_sf"/>
</dbReference>
<dbReference type="AlphaFoldDB" id="A0A2A2WQD8"/>
<dbReference type="Proteomes" id="UP000218810">
    <property type="component" value="Unassembled WGS sequence"/>
</dbReference>
<comment type="caution">
    <text evidence="8">The sequence shown here is derived from an EMBL/GenBank/DDBJ whole genome shotgun (WGS) entry which is preliminary data.</text>
</comment>
<evidence type="ECO:0000313" key="9">
    <source>
        <dbReference type="Proteomes" id="UP000218810"/>
    </source>
</evidence>
<dbReference type="PANTHER" id="PTHR35007">
    <property type="entry name" value="INTEGRAL MEMBRANE PROTEIN-RELATED"/>
    <property type="match status" value="1"/>
</dbReference>
<evidence type="ECO:0000256" key="6">
    <source>
        <dbReference type="SAM" id="Phobius"/>
    </source>
</evidence>
<evidence type="ECO:0000259" key="7">
    <source>
        <dbReference type="Pfam" id="PF00482"/>
    </source>
</evidence>
<sequence length="318" mass="33826">MNVSATQVLTSPAGLGVMALSLAVLIIAFLVFSPPPGRIPRARRRPGVHDGPGIISRMATSATSAIDTTLSRRGAPGAGALERAGVKMGLQDFVFLVGVAAVVTFALGLVAVGPVTGFFLALLTPLGAKVFLDVRASRRRAAFADQLDDSLQLMASSLRAGHSLLQALASVAREAEEPTSEEFARIINETRVGRDLAPALEETARRMGSEDFEWVTQAIAINREVGGNLAEVLDGVGNTIRERNQIRRQVKALAAEGKLSAYVLMALPFGIGGFLFVSNPEYISKFFESLLGYTLIGISVVLLVVGGLWLRKVVNIKF</sequence>
<feature type="transmembrane region" description="Helical" evidence="6">
    <location>
        <begin position="259"/>
        <end position="278"/>
    </location>
</feature>
<dbReference type="InterPro" id="IPR018076">
    <property type="entry name" value="T2SS_GspF_dom"/>
</dbReference>
<evidence type="ECO:0000256" key="2">
    <source>
        <dbReference type="ARBA" id="ARBA00022475"/>
    </source>
</evidence>
<protein>
    <submittedName>
        <fullName evidence="8">Type II secretion system protein F</fullName>
    </submittedName>
</protein>
<proteinExistence type="predicted"/>